<name>A0ABU8WWL1_9BURK</name>
<dbReference type="Proteomes" id="UP001385892">
    <property type="component" value="Unassembled WGS sequence"/>
</dbReference>
<evidence type="ECO:0000313" key="2">
    <source>
        <dbReference type="EMBL" id="MEJ8851774.1"/>
    </source>
</evidence>
<dbReference type="InterPro" id="IPR029044">
    <property type="entry name" value="Nucleotide-diphossugar_trans"/>
</dbReference>
<dbReference type="Pfam" id="PF00535">
    <property type="entry name" value="Glycos_transf_2"/>
    <property type="match status" value="1"/>
</dbReference>
<sequence>MLISILVPTFRRPHHLAEALDSLAQQDRSLIGEIIVGDDSPAQFHSDNRAAIAASGVAALVRHVINDPPLSNYPNQCALGRAARFDHILILHDDDQLCPGGLAKLAEACADETDDSVRIWFGRSEIMDEHSRVDPVRTAAVNKEFGKDGPGEVRSVREWSLEHAIPPDGFLIARSTYLAHMLGARDGNVGDWGLSVRLANSGAHGRFIAEDVARYRVHTESLTNLGRGVDAHIMFELTQQLKVSAPEHIEGRDRLLREFVEVATTRYLRDGERSTAWQCFLSPYWHWKRRFSPRGIATLGMLLTPAFCWNWALGNRGGRIFRS</sequence>
<dbReference type="RefSeq" id="WP_340347535.1">
    <property type="nucleotide sequence ID" value="NZ_JBBKZT010000027.1"/>
</dbReference>
<organism evidence="2 3">
    <name type="scientific">Variovorax rhizosphaerae</name>
    <dbReference type="NCBI Taxonomy" id="1836200"/>
    <lineage>
        <taxon>Bacteria</taxon>
        <taxon>Pseudomonadati</taxon>
        <taxon>Pseudomonadota</taxon>
        <taxon>Betaproteobacteria</taxon>
        <taxon>Burkholderiales</taxon>
        <taxon>Comamonadaceae</taxon>
        <taxon>Variovorax</taxon>
    </lineage>
</organism>
<evidence type="ECO:0000313" key="3">
    <source>
        <dbReference type="Proteomes" id="UP001385892"/>
    </source>
</evidence>
<dbReference type="SUPFAM" id="SSF53448">
    <property type="entry name" value="Nucleotide-diphospho-sugar transferases"/>
    <property type="match status" value="1"/>
</dbReference>
<dbReference type="InterPro" id="IPR001173">
    <property type="entry name" value="Glyco_trans_2-like"/>
</dbReference>
<comment type="caution">
    <text evidence="2">The sequence shown here is derived from an EMBL/GenBank/DDBJ whole genome shotgun (WGS) entry which is preliminary data.</text>
</comment>
<gene>
    <name evidence="2" type="ORF">WKW82_34450</name>
</gene>
<dbReference type="Gene3D" id="3.90.550.10">
    <property type="entry name" value="Spore Coat Polysaccharide Biosynthesis Protein SpsA, Chain A"/>
    <property type="match status" value="1"/>
</dbReference>
<protein>
    <submittedName>
        <fullName evidence="2">Glycosyltransferase</fullName>
    </submittedName>
</protein>
<evidence type="ECO:0000259" key="1">
    <source>
        <dbReference type="Pfam" id="PF00535"/>
    </source>
</evidence>
<accession>A0ABU8WWL1</accession>
<keyword evidence="3" id="KW-1185">Reference proteome</keyword>
<dbReference type="EMBL" id="JBBKZT010000027">
    <property type="protein sequence ID" value="MEJ8851774.1"/>
    <property type="molecule type" value="Genomic_DNA"/>
</dbReference>
<reference evidence="2 3" key="1">
    <citation type="submission" date="2024-03" db="EMBL/GenBank/DDBJ databases">
        <title>Novel species of the genus Variovorax.</title>
        <authorList>
            <person name="Liu Q."/>
            <person name="Xin Y.-H."/>
        </authorList>
    </citation>
    <scope>NUCLEOTIDE SEQUENCE [LARGE SCALE GENOMIC DNA]</scope>
    <source>
        <strain evidence="2 3">KACC 18900</strain>
    </source>
</reference>
<feature type="domain" description="Glycosyltransferase 2-like" evidence="1">
    <location>
        <begin position="4"/>
        <end position="117"/>
    </location>
</feature>
<proteinExistence type="predicted"/>
<dbReference type="CDD" id="cd00761">
    <property type="entry name" value="Glyco_tranf_GTA_type"/>
    <property type="match status" value="1"/>
</dbReference>